<dbReference type="EMBL" id="JAMKFB020000001">
    <property type="protein sequence ID" value="KAL0203632.1"/>
    <property type="molecule type" value="Genomic_DNA"/>
</dbReference>
<feature type="compositionally biased region" description="Polar residues" evidence="1">
    <location>
        <begin position="27"/>
        <end position="49"/>
    </location>
</feature>
<evidence type="ECO:0000256" key="1">
    <source>
        <dbReference type="SAM" id="MobiDB-lite"/>
    </source>
</evidence>
<protein>
    <submittedName>
        <fullName evidence="2">Uncharacterized protein</fullName>
    </submittedName>
</protein>
<comment type="caution">
    <text evidence="2">The sequence shown here is derived from an EMBL/GenBank/DDBJ whole genome shotgun (WGS) entry which is preliminary data.</text>
</comment>
<organism evidence="2 3">
    <name type="scientific">Cirrhinus mrigala</name>
    <name type="common">Mrigala</name>
    <dbReference type="NCBI Taxonomy" id="683832"/>
    <lineage>
        <taxon>Eukaryota</taxon>
        <taxon>Metazoa</taxon>
        <taxon>Chordata</taxon>
        <taxon>Craniata</taxon>
        <taxon>Vertebrata</taxon>
        <taxon>Euteleostomi</taxon>
        <taxon>Actinopterygii</taxon>
        <taxon>Neopterygii</taxon>
        <taxon>Teleostei</taxon>
        <taxon>Ostariophysi</taxon>
        <taxon>Cypriniformes</taxon>
        <taxon>Cyprinidae</taxon>
        <taxon>Labeoninae</taxon>
        <taxon>Labeonini</taxon>
        <taxon>Cirrhinus</taxon>
    </lineage>
</organism>
<accession>A0ABD0RYJ9</accession>
<feature type="compositionally biased region" description="Polar residues" evidence="1">
    <location>
        <begin position="8"/>
        <end position="19"/>
    </location>
</feature>
<dbReference type="AlphaFoldDB" id="A0ABD0RYJ9"/>
<reference evidence="2 3" key="1">
    <citation type="submission" date="2024-05" db="EMBL/GenBank/DDBJ databases">
        <title>Genome sequencing and assembly of Indian major carp, Cirrhinus mrigala (Hamilton, 1822).</title>
        <authorList>
            <person name="Mohindra V."/>
            <person name="Chowdhury L.M."/>
            <person name="Lal K."/>
            <person name="Jena J.K."/>
        </authorList>
    </citation>
    <scope>NUCLEOTIDE SEQUENCE [LARGE SCALE GENOMIC DNA]</scope>
    <source>
        <strain evidence="2">CM1030</strain>
        <tissue evidence="2">Blood</tissue>
    </source>
</reference>
<feature type="region of interest" description="Disordered" evidence="1">
    <location>
        <begin position="1"/>
        <end position="49"/>
    </location>
</feature>
<proteinExistence type="predicted"/>
<name>A0ABD0RYJ9_CIRMR</name>
<sequence>ASNKKSKGSQGTIQRSQETGMAVELQRNMSRQPSRESNNGSMNSYNSEG</sequence>
<feature type="non-terminal residue" evidence="2">
    <location>
        <position position="1"/>
    </location>
</feature>
<evidence type="ECO:0000313" key="2">
    <source>
        <dbReference type="EMBL" id="KAL0203632.1"/>
    </source>
</evidence>
<evidence type="ECO:0000313" key="3">
    <source>
        <dbReference type="Proteomes" id="UP001529510"/>
    </source>
</evidence>
<keyword evidence="3" id="KW-1185">Reference proteome</keyword>
<dbReference type="Proteomes" id="UP001529510">
    <property type="component" value="Unassembled WGS sequence"/>
</dbReference>
<gene>
    <name evidence="2" type="ORF">M9458_001650</name>
</gene>
<feature type="non-terminal residue" evidence="2">
    <location>
        <position position="49"/>
    </location>
</feature>